<evidence type="ECO:0000256" key="1">
    <source>
        <dbReference type="ARBA" id="ARBA00004926"/>
    </source>
</evidence>
<dbReference type="InterPro" id="IPR046348">
    <property type="entry name" value="SIS_dom_sf"/>
</dbReference>
<dbReference type="InterPro" id="IPR035476">
    <property type="entry name" value="SIS_PGI_1"/>
</dbReference>
<dbReference type="PROSITE" id="PS00765">
    <property type="entry name" value="P_GLUCOSE_ISOMERASE_1"/>
    <property type="match status" value="1"/>
</dbReference>
<dbReference type="InterPro" id="IPR035482">
    <property type="entry name" value="SIS_PGI_2"/>
</dbReference>
<keyword evidence="5 9" id="KW-0312">Gluconeogenesis</keyword>
<dbReference type="PROSITE" id="PS51463">
    <property type="entry name" value="P_GLUCOSE_ISOMERASE_3"/>
    <property type="match status" value="1"/>
</dbReference>
<dbReference type="Pfam" id="PF00342">
    <property type="entry name" value="PGI"/>
    <property type="match status" value="1"/>
</dbReference>
<dbReference type="PRINTS" id="PR00662">
    <property type="entry name" value="G6PISOMERASE"/>
</dbReference>
<evidence type="ECO:0000313" key="11">
    <source>
        <dbReference type="Proteomes" id="UP000663854"/>
    </source>
</evidence>
<proteinExistence type="inferred from homology"/>
<dbReference type="GO" id="GO:0006094">
    <property type="term" value="P:gluconeogenesis"/>
    <property type="evidence" value="ECO:0007669"/>
    <property type="project" value="UniProtKB-KW"/>
</dbReference>
<dbReference type="GO" id="GO:0005829">
    <property type="term" value="C:cytosol"/>
    <property type="evidence" value="ECO:0007669"/>
    <property type="project" value="TreeGrafter"/>
</dbReference>
<dbReference type="GO" id="GO:0006096">
    <property type="term" value="P:glycolytic process"/>
    <property type="evidence" value="ECO:0007669"/>
    <property type="project" value="UniProtKB-UniPathway"/>
</dbReference>
<comment type="caution">
    <text evidence="10">The sequence shown here is derived from an EMBL/GenBank/DDBJ whole genome shotgun (WGS) entry which is preliminary data.</text>
</comment>
<comment type="pathway">
    <text evidence="1 9">Carbohydrate degradation; glycolysis; D-glyceraldehyde 3-phosphate and glycerone phosphate from D-glucose: step 2/4.</text>
</comment>
<organism evidence="10 11">
    <name type="scientific">Rotaria sordida</name>
    <dbReference type="NCBI Taxonomy" id="392033"/>
    <lineage>
        <taxon>Eukaryota</taxon>
        <taxon>Metazoa</taxon>
        <taxon>Spiralia</taxon>
        <taxon>Gnathifera</taxon>
        <taxon>Rotifera</taxon>
        <taxon>Eurotatoria</taxon>
        <taxon>Bdelloidea</taxon>
        <taxon>Philodinida</taxon>
        <taxon>Philodinidae</taxon>
        <taxon>Rotaria</taxon>
    </lineage>
</organism>
<reference evidence="10" key="1">
    <citation type="submission" date="2021-02" db="EMBL/GenBank/DDBJ databases">
        <authorList>
            <person name="Nowell W R."/>
        </authorList>
    </citation>
    <scope>NUCLEOTIDE SEQUENCE</scope>
</reference>
<dbReference type="CDD" id="cd05016">
    <property type="entry name" value="SIS_PGI_2"/>
    <property type="match status" value="1"/>
</dbReference>
<evidence type="ECO:0000313" key="10">
    <source>
        <dbReference type="EMBL" id="CAF0933036.1"/>
    </source>
</evidence>
<dbReference type="PROSITE" id="PS00174">
    <property type="entry name" value="P_GLUCOSE_ISOMERASE_2"/>
    <property type="match status" value="1"/>
</dbReference>
<dbReference type="UniPathway" id="UPA00109">
    <property type="reaction ID" value="UER00181"/>
</dbReference>
<evidence type="ECO:0000256" key="7">
    <source>
        <dbReference type="ARBA" id="ARBA00023235"/>
    </source>
</evidence>
<evidence type="ECO:0000256" key="4">
    <source>
        <dbReference type="ARBA" id="ARBA00018388"/>
    </source>
</evidence>
<evidence type="ECO:0000256" key="9">
    <source>
        <dbReference type="RuleBase" id="RU000612"/>
    </source>
</evidence>
<dbReference type="PANTHER" id="PTHR11469:SF1">
    <property type="entry name" value="GLUCOSE-6-PHOSPHATE ISOMERASE"/>
    <property type="match status" value="1"/>
</dbReference>
<dbReference type="Proteomes" id="UP000663854">
    <property type="component" value="Unassembled WGS sequence"/>
</dbReference>
<evidence type="ECO:0000256" key="8">
    <source>
        <dbReference type="ARBA" id="ARBA00029321"/>
    </source>
</evidence>
<dbReference type="PANTHER" id="PTHR11469">
    <property type="entry name" value="GLUCOSE-6-PHOSPHATE ISOMERASE"/>
    <property type="match status" value="1"/>
</dbReference>
<dbReference type="AlphaFoldDB" id="A0A814BRK5"/>
<dbReference type="NCBIfam" id="NF001211">
    <property type="entry name" value="PRK00179.1"/>
    <property type="match status" value="1"/>
</dbReference>
<dbReference type="InterPro" id="IPR018189">
    <property type="entry name" value="Phosphoglucose_isomerase_CS"/>
</dbReference>
<dbReference type="GO" id="GO:0004347">
    <property type="term" value="F:glucose-6-phosphate isomerase activity"/>
    <property type="evidence" value="ECO:0007669"/>
    <property type="project" value="UniProtKB-EC"/>
</dbReference>
<gene>
    <name evidence="10" type="ORF">PYM288_LOCUS11159</name>
</gene>
<evidence type="ECO:0000256" key="3">
    <source>
        <dbReference type="ARBA" id="ARBA00011952"/>
    </source>
</evidence>
<keyword evidence="7 9" id="KW-0413">Isomerase</keyword>
<evidence type="ECO:0000256" key="5">
    <source>
        <dbReference type="ARBA" id="ARBA00022432"/>
    </source>
</evidence>
<dbReference type="SUPFAM" id="SSF53697">
    <property type="entry name" value="SIS domain"/>
    <property type="match status" value="1"/>
</dbReference>
<dbReference type="FunFam" id="3.40.50.10490:FF:000004">
    <property type="entry name" value="Glucose-6-phosphate isomerase"/>
    <property type="match status" value="1"/>
</dbReference>
<name>A0A814BRK5_9BILA</name>
<dbReference type="EMBL" id="CAJNOH010000184">
    <property type="protein sequence ID" value="CAF0933036.1"/>
    <property type="molecule type" value="Genomic_DNA"/>
</dbReference>
<dbReference type="InterPro" id="IPR023096">
    <property type="entry name" value="G6P_Isomerase_C"/>
</dbReference>
<protein>
    <recommendedName>
        <fullName evidence="4 9">Glucose-6-phosphate isomerase</fullName>
        <ecNumber evidence="3 9">5.3.1.9</ecNumber>
    </recommendedName>
</protein>
<keyword evidence="6 9" id="KW-0324">Glycolysis</keyword>
<dbReference type="FunFam" id="1.10.1390.10:FF:000001">
    <property type="entry name" value="Glucose-6-phosphate isomerase"/>
    <property type="match status" value="1"/>
</dbReference>
<accession>A0A814BRK5</accession>
<dbReference type="GO" id="GO:0048029">
    <property type="term" value="F:monosaccharide binding"/>
    <property type="evidence" value="ECO:0007669"/>
    <property type="project" value="TreeGrafter"/>
</dbReference>
<sequence length="555" mass="63282">MSSLVQTNAWKNLKKLYDTVGINLNLRQLFSNDEKRFQHYTLEITTTDGLLLFDYSKNLINDEILRELFALCRECKIEEQRTKMFSGDIINFTEKRAVLHTVLRTPKDGKEVLVDGKNVLPDVHRVLEQMKTFSETIRNGQWKGYTGKSITDVVNIGIGGSDLGPLMVTEALKPYAKTGPRVHFVSNIDGTHISETVSKLSPETTLFIIASKTFTTQETITNAESAKEWFLNQAKDQQYVAKHFVALSTNTQKVTEFGIAKENMFEFWDWVGGRYSLWSAIGLSIVCAIGFENFQQLLAGAHTMDRHFQEMPLEKNLPVIMAVLGIWYNNFFGAETHAILPYDQYMHRFSAYFQQGDMESNGKYRTKEGKQVDYTTGPIIWGEPGTNGQHAFYQLIHQGTKLIPCDFIAPVETHNPIRDNLHHKILLANFLAQTEALMRGLTEEEVRQSSNTNDELLIYHKTFRGNRPTNSFVLPRLTPFILGMLTAAYEHKIFVQGQIWNINSYDQFGVELGKQLAKVILPELDATQPVTAHDSSTNGLINFINKYRKWTPTTK</sequence>
<dbReference type="GO" id="GO:0051156">
    <property type="term" value="P:glucose 6-phosphate metabolic process"/>
    <property type="evidence" value="ECO:0007669"/>
    <property type="project" value="TreeGrafter"/>
</dbReference>
<dbReference type="EC" id="5.3.1.9" evidence="3 9"/>
<comment type="similarity">
    <text evidence="2 9">Belongs to the GPI family.</text>
</comment>
<evidence type="ECO:0000256" key="6">
    <source>
        <dbReference type="ARBA" id="ARBA00023152"/>
    </source>
</evidence>
<comment type="catalytic activity">
    <reaction evidence="8 9">
        <text>alpha-D-glucose 6-phosphate = beta-D-fructose 6-phosphate</text>
        <dbReference type="Rhea" id="RHEA:11816"/>
        <dbReference type="ChEBI" id="CHEBI:57634"/>
        <dbReference type="ChEBI" id="CHEBI:58225"/>
        <dbReference type="EC" id="5.3.1.9"/>
    </reaction>
</comment>
<dbReference type="CDD" id="cd05015">
    <property type="entry name" value="SIS_PGI_1"/>
    <property type="match status" value="1"/>
</dbReference>
<dbReference type="InterPro" id="IPR001672">
    <property type="entry name" value="G6P_Isomerase"/>
</dbReference>
<dbReference type="Gene3D" id="3.40.50.10490">
    <property type="entry name" value="Glucose-6-phosphate isomerase like protein, domain 1"/>
    <property type="match status" value="2"/>
</dbReference>
<dbReference type="Gene3D" id="1.10.1390.10">
    <property type="match status" value="1"/>
</dbReference>
<dbReference type="GO" id="GO:0097367">
    <property type="term" value="F:carbohydrate derivative binding"/>
    <property type="evidence" value="ECO:0007669"/>
    <property type="project" value="InterPro"/>
</dbReference>
<dbReference type="HAMAP" id="MF_00473">
    <property type="entry name" value="G6P_isomerase"/>
    <property type="match status" value="1"/>
</dbReference>
<evidence type="ECO:0000256" key="2">
    <source>
        <dbReference type="ARBA" id="ARBA00006604"/>
    </source>
</evidence>